<protein>
    <submittedName>
        <fullName evidence="10">Cobalt-precorrin 5A hydrolase/precorrin-3B C17-methyltransferase</fullName>
    </submittedName>
</protein>
<evidence type="ECO:0000313" key="10">
    <source>
        <dbReference type="EMBL" id="TDY64870.1"/>
    </source>
</evidence>
<comment type="pathway">
    <text evidence="1">Cofactor biosynthesis; adenosylcobalamin biosynthesis.</text>
</comment>
<evidence type="ECO:0000256" key="4">
    <source>
        <dbReference type="ARBA" id="ARBA00022679"/>
    </source>
</evidence>
<dbReference type="InterPro" id="IPR000878">
    <property type="entry name" value="4pyrrol_Mease"/>
</dbReference>
<dbReference type="EMBL" id="SORI01000001">
    <property type="protein sequence ID" value="TDY64870.1"/>
    <property type="molecule type" value="Genomic_DNA"/>
</dbReference>
<dbReference type="Pfam" id="PF11760">
    <property type="entry name" value="CbiG_N"/>
    <property type="match status" value="1"/>
</dbReference>
<evidence type="ECO:0000256" key="5">
    <source>
        <dbReference type="ARBA" id="ARBA00022691"/>
    </source>
</evidence>
<dbReference type="Gene3D" id="3.30.420.180">
    <property type="entry name" value="CobE/GbiG C-terminal domain"/>
    <property type="match status" value="1"/>
</dbReference>
<comment type="similarity">
    <text evidence="6">Belongs to the precorrin methyltransferase family.</text>
</comment>
<reference evidence="10 11" key="1">
    <citation type="submission" date="2019-03" db="EMBL/GenBank/DDBJ databases">
        <title>Genomic Encyclopedia of Type Strains, Phase IV (KMG-IV): sequencing the most valuable type-strain genomes for metagenomic binning, comparative biology and taxonomic classification.</title>
        <authorList>
            <person name="Goeker M."/>
        </authorList>
    </citation>
    <scope>NUCLEOTIDE SEQUENCE [LARGE SCALE GENOMIC DNA]</scope>
    <source>
        <strain evidence="10 11">DSM 25964</strain>
    </source>
</reference>
<dbReference type="Gene3D" id="3.40.1010.10">
    <property type="entry name" value="Cobalt-precorrin-4 Transmethylase, Domain 1"/>
    <property type="match status" value="1"/>
</dbReference>
<keyword evidence="11" id="KW-1185">Reference proteome</keyword>
<dbReference type="PANTHER" id="PTHR47036:SF1">
    <property type="entry name" value="COBALT-FACTOR III C(17)-METHYLTRANSFERASE-RELATED"/>
    <property type="match status" value="1"/>
</dbReference>
<dbReference type="UniPathway" id="UPA00148"/>
<dbReference type="InterPro" id="IPR038029">
    <property type="entry name" value="GbiG_N_sf"/>
</dbReference>
<dbReference type="GO" id="GO:0009236">
    <property type="term" value="P:cobalamin biosynthetic process"/>
    <property type="evidence" value="ECO:0007669"/>
    <property type="project" value="UniProtKB-UniPathway"/>
</dbReference>
<dbReference type="Gene3D" id="3.30.950.10">
    <property type="entry name" value="Methyltransferase, Cobalt-precorrin-4 Transmethylase, Domain 2"/>
    <property type="match status" value="1"/>
</dbReference>
<dbReference type="Pfam" id="PF00590">
    <property type="entry name" value="TP_methylase"/>
    <property type="match status" value="1"/>
</dbReference>
<feature type="domain" description="Tetrapyrrole methylase" evidence="7">
    <location>
        <begin position="327"/>
        <end position="530"/>
    </location>
</feature>
<sequence length="573" mass="60469">MKAAFFCFSDPGEALAGRLAGGPGERVVRVAPGTLSETVARWWQGTDALVFVSSLGVAVRAAAPHLRDKETDPAVLVVTEDGFTVLPVTGAHLGGGRDYAEQLAGRIGASLLLTTSSDRAGLTAPDLLASRRGWKLLGKEALPAVNRALLEEGILSWWTDVPAFLPPLPEEYRPVPSSGEASVILSPYRRDFAPRQVQLVPRCVAAGMGCRRGTDADTLRRVLFLALEAEGLLAESLTEIRTVEEKRDEPGLAALAGKLGIPLVVVDRKELLSLDGDFTPSAASRHLGLPGVAEPCAASAGRLLGRRTASCGVTAAFSLLSRREGGKLTVLGTGPGDGKYLTLEGRQALGEADAVVGYRLYADLLPPAWLRGKTVETYSMGEEEKRVERAVSLAEEGNRVVLLSGGDPVLFGLAALALRTARGRVPASVVPGVTAAQAAGLMTGAPYVNGLVLLSLSDYLQPWENVRQALEGAARSGLTAALYNPVKRDLEEKLAAVRQIFGAAGYGEVHLVRDAGRPGASVRRLPLEDLSADGVDMRTLLLLPGSSVECVGDLLLDRRGYRAERAGERGSDS</sequence>
<evidence type="ECO:0000259" key="7">
    <source>
        <dbReference type="Pfam" id="PF00590"/>
    </source>
</evidence>
<dbReference type="AlphaFoldDB" id="A0A4R8MG00"/>
<dbReference type="SUPFAM" id="SSF159664">
    <property type="entry name" value="CobE/GbiG C-terminal domain-like"/>
    <property type="match status" value="1"/>
</dbReference>
<feature type="domain" description="CobE/GbiG C-terminal" evidence="8">
    <location>
        <begin position="205"/>
        <end position="316"/>
    </location>
</feature>
<evidence type="ECO:0000259" key="8">
    <source>
        <dbReference type="Pfam" id="PF01890"/>
    </source>
</evidence>
<keyword evidence="3 6" id="KW-0489">Methyltransferase</keyword>
<dbReference type="RefSeq" id="WP_166669923.1">
    <property type="nucleotide sequence ID" value="NZ_SORI01000001.1"/>
</dbReference>
<dbReference type="SUPFAM" id="SSF53790">
    <property type="entry name" value="Tetrapyrrole methylase"/>
    <property type="match status" value="1"/>
</dbReference>
<dbReference type="PANTHER" id="PTHR47036">
    <property type="entry name" value="COBALT-FACTOR III C(17)-METHYLTRANSFERASE-RELATED"/>
    <property type="match status" value="1"/>
</dbReference>
<name>A0A4R8MG00_9BACT</name>
<evidence type="ECO:0000256" key="2">
    <source>
        <dbReference type="ARBA" id="ARBA00022573"/>
    </source>
</evidence>
<dbReference type="GO" id="GO:0008168">
    <property type="term" value="F:methyltransferase activity"/>
    <property type="evidence" value="ECO:0007669"/>
    <property type="project" value="UniProtKB-KW"/>
</dbReference>
<keyword evidence="2" id="KW-0169">Cobalamin biosynthesis</keyword>
<gene>
    <name evidence="10" type="ORF">C8D99_10115</name>
</gene>
<dbReference type="SUPFAM" id="SSF159672">
    <property type="entry name" value="CbiG N-terminal domain-like"/>
    <property type="match status" value="1"/>
</dbReference>
<proteinExistence type="inferred from homology"/>
<dbReference type="InterPro" id="IPR014776">
    <property type="entry name" value="4pyrrole_Mease_sub2"/>
</dbReference>
<dbReference type="InterPro" id="IPR006363">
    <property type="entry name" value="Cbl_synth_CobJ/CibH_dom"/>
</dbReference>
<dbReference type="InterPro" id="IPR003043">
    <property type="entry name" value="Uropor_MeTrfase_CS"/>
</dbReference>
<dbReference type="Pfam" id="PF01890">
    <property type="entry name" value="CbiG_C"/>
    <property type="match status" value="1"/>
</dbReference>
<dbReference type="PROSITE" id="PS00840">
    <property type="entry name" value="SUMT_2"/>
    <property type="match status" value="1"/>
</dbReference>
<evidence type="ECO:0000259" key="9">
    <source>
        <dbReference type="Pfam" id="PF11760"/>
    </source>
</evidence>
<feature type="domain" description="Cobalamin synthesis G N-terminal" evidence="9">
    <location>
        <begin position="38"/>
        <end position="118"/>
    </location>
</feature>
<accession>A0A4R8MG00</accession>
<keyword evidence="5" id="KW-0949">S-adenosyl-L-methionine</keyword>
<evidence type="ECO:0000313" key="11">
    <source>
        <dbReference type="Proteomes" id="UP000295066"/>
    </source>
</evidence>
<dbReference type="CDD" id="cd11646">
    <property type="entry name" value="Precorrin_3B_C17_MT"/>
    <property type="match status" value="1"/>
</dbReference>
<keyword evidence="10" id="KW-0378">Hydrolase</keyword>
<dbReference type="InterPro" id="IPR036518">
    <property type="entry name" value="CobE/GbiG_C_sf"/>
</dbReference>
<comment type="caution">
    <text evidence="10">The sequence shown here is derived from an EMBL/GenBank/DDBJ whole genome shotgun (WGS) entry which is preliminary data.</text>
</comment>
<dbReference type="GO" id="GO:0032259">
    <property type="term" value="P:methylation"/>
    <property type="evidence" value="ECO:0007669"/>
    <property type="project" value="UniProtKB-KW"/>
</dbReference>
<dbReference type="GO" id="GO:0016787">
    <property type="term" value="F:hydrolase activity"/>
    <property type="evidence" value="ECO:0007669"/>
    <property type="project" value="UniProtKB-KW"/>
</dbReference>
<evidence type="ECO:0000256" key="3">
    <source>
        <dbReference type="ARBA" id="ARBA00022603"/>
    </source>
</evidence>
<dbReference type="InterPro" id="IPR002750">
    <property type="entry name" value="CobE/GbiG_C"/>
</dbReference>
<evidence type="ECO:0000256" key="6">
    <source>
        <dbReference type="RuleBase" id="RU003960"/>
    </source>
</evidence>
<organism evidence="10 11">
    <name type="scientific">Aminivibrio pyruvatiphilus</name>
    <dbReference type="NCBI Taxonomy" id="1005740"/>
    <lineage>
        <taxon>Bacteria</taxon>
        <taxon>Thermotogati</taxon>
        <taxon>Synergistota</taxon>
        <taxon>Synergistia</taxon>
        <taxon>Synergistales</taxon>
        <taxon>Aminobacteriaceae</taxon>
        <taxon>Aminivibrio</taxon>
    </lineage>
</organism>
<dbReference type="InterPro" id="IPR051810">
    <property type="entry name" value="Precorrin_MeTrfase"/>
</dbReference>
<dbReference type="InterPro" id="IPR021744">
    <property type="entry name" value="CbiG_N"/>
</dbReference>
<dbReference type="InterPro" id="IPR035996">
    <property type="entry name" value="4pyrrol_Methylase_sf"/>
</dbReference>
<dbReference type="InterPro" id="IPR014777">
    <property type="entry name" value="4pyrrole_Mease_sub1"/>
</dbReference>
<dbReference type="Proteomes" id="UP000295066">
    <property type="component" value="Unassembled WGS sequence"/>
</dbReference>
<dbReference type="Gene3D" id="3.40.50.11220">
    <property type="match status" value="1"/>
</dbReference>
<keyword evidence="4 6" id="KW-0808">Transferase</keyword>
<evidence type="ECO:0000256" key="1">
    <source>
        <dbReference type="ARBA" id="ARBA00004953"/>
    </source>
</evidence>